<sequence>MTQASTHVSLSPRRLRAAGIEIRARLPLIGKVRLPRASVIEAPAGLKATRYDHSLEMGAFSYQASGYCFAARIGRYCSFGEDVQIGRHNHPMHWISTSPAFFDAGMLAVGQDFPGGPELAAWAPVPPSAPETLRPTHIGHDVWIGHGAFVRAGVSIGNGAVVAAGSVVVHDVPAYGIVAGNPARLKRHRFAPELIARFQAARWWRFAPWQMAHLDPTRPDAFLDGIEAMQGTPEFAPRVIDLRHGHP</sequence>
<dbReference type="AlphaFoldDB" id="A0A1N7KD65"/>
<dbReference type="EMBL" id="FTOM01000001">
    <property type="protein sequence ID" value="SIS59556.1"/>
    <property type="molecule type" value="Genomic_DNA"/>
</dbReference>
<gene>
    <name evidence="5" type="ORF">SAMN05421795_101840</name>
</gene>
<dbReference type="InterPro" id="IPR051159">
    <property type="entry name" value="Hexapeptide_acetyltransf"/>
</dbReference>
<dbReference type="CDD" id="cd03349">
    <property type="entry name" value="LbH_XAT"/>
    <property type="match status" value="1"/>
</dbReference>
<dbReference type="RefSeq" id="WP_076363610.1">
    <property type="nucleotide sequence ID" value="NZ_FTOM01000001.1"/>
</dbReference>
<dbReference type="OrthoDB" id="9815592at2"/>
<keyword evidence="2 5" id="KW-0808">Transferase</keyword>
<keyword evidence="3" id="KW-0677">Repeat</keyword>
<dbReference type="InterPro" id="IPR011004">
    <property type="entry name" value="Trimer_LpxA-like_sf"/>
</dbReference>
<reference evidence="6" key="1">
    <citation type="submission" date="2017-01" db="EMBL/GenBank/DDBJ databases">
        <authorList>
            <person name="Varghese N."/>
            <person name="Submissions S."/>
        </authorList>
    </citation>
    <scope>NUCLEOTIDE SEQUENCE [LARGE SCALE GENOMIC DNA]</scope>
    <source>
        <strain evidence="6">DSM 18714</strain>
    </source>
</reference>
<name>A0A1N7KD65_9RHOB</name>
<comment type="similarity">
    <text evidence="1">Belongs to the transferase hexapeptide repeat family.</text>
</comment>
<dbReference type="GO" id="GO:0005829">
    <property type="term" value="C:cytosol"/>
    <property type="evidence" value="ECO:0007669"/>
    <property type="project" value="TreeGrafter"/>
</dbReference>
<dbReference type="STRING" id="407234.SAMN05421795_101840"/>
<dbReference type="InterPro" id="IPR018357">
    <property type="entry name" value="Hexapep_transf_CS"/>
</dbReference>
<evidence type="ECO:0000256" key="2">
    <source>
        <dbReference type="ARBA" id="ARBA00022679"/>
    </source>
</evidence>
<dbReference type="GO" id="GO:0008374">
    <property type="term" value="F:O-acyltransferase activity"/>
    <property type="evidence" value="ECO:0007669"/>
    <property type="project" value="TreeGrafter"/>
</dbReference>
<accession>A0A1N7KD65</accession>
<evidence type="ECO:0000256" key="3">
    <source>
        <dbReference type="ARBA" id="ARBA00022737"/>
    </source>
</evidence>
<dbReference type="PANTHER" id="PTHR23416:SF23">
    <property type="entry name" value="ACETYLTRANSFERASE C18B11.09C-RELATED"/>
    <property type="match status" value="1"/>
</dbReference>
<evidence type="ECO:0000256" key="1">
    <source>
        <dbReference type="ARBA" id="ARBA00007274"/>
    </source>
</evidence>
<protein>
    <submittedName>
        <fullName evidence="5">Transferase hexapeptide (Six repeat-containing protein)</fullName>
    </submittedName>
</protein>
<proteinExistence type="inferred from homology"/>
<dbReference type="Gene3D" id="2.160.10.10">
    <property type="entry name" value="Hexapeptide repeat proteins"/>
    <property type="match status" value="1"/>
</dbReference>
<dbReference type="PANTHER" id="PTHR23416">
    <property type="entry name" value="SIALIC ACID SYNTHASE-RELATED"/>
    <property type="match status" value="1"/>
</dbReference>
<dbReference type="SUPFAM" id="SSF51161">
    <property type="entry name" value="Trimeric LpxA-like enzymes"/>
    <property type="match status" value="1"/>
</dbReference>
<evidence type="ECO:0000313" key="6">
    <source>
        <dbReference type="Proteomes" id="UP000186098"/>
    </source>
</evidence>
<evidence type="ECO:0000256" key="4">
    <source>
        <dbReference type="ARBA" id="ARBA00023315"/>
    </source>
</evidence>
<keyword evidence="6" id="KW-1185">Reference proteome</keyword>
<evidence type="ECO:0000313" key="5">
    <source>
        <dbReference type="EMBL" id="SIS59556.1"/>
    </source>
</evidence>
<dbReference type="Proteomes" id="UP000186098">
    <property type="component" value="Unassembled WGS sequence"/>
</dbReference>
<dbReference type="PROSITE" id="PS00101">
    <property type="entry name" value="HEXAPEP_TRANSFERASES"/>
    <property type="match status" value="1"/>
</dbReference>
<keyword evidence="4" id="KW-0012">Acyltransferase</keyword>
<dbReference type="InterPro" id="IPR001451">
    <property type="entry name" value="Hexapep"/>
</dbReference>
<organism evidence="5 6">
    <name type="scientific">Phaeovulum vinaykumarii</name>
    <dbReference type="NCBI Taxonomy" id="407234"/>
    <lineage>
        <taxon>Bacteria</taxon>
        <taxon>Pseudomonadati</taxon>
        <taxon>Pseudomonadota</taxon>
        <taxon>Alphaproteobacteria</taxon>
        <taxon>Rhodobacterales</taxon>
        <taxon>Paracoccaceae</taxon>
        <taxon>Phaeovulum</taxon>
    </lineage>
</organism>
<dbReference type="Pfam" id="PF00132">
    <property type="entry name" value="Hexapep"/>
    <property type="match status" value="1"/>
</dbReference>